<dbReference type="Proteomes" id="UP000176244">
    <property type="component" value="Unassembled WGS sequence"/>
</dbReference>
<gene>
    <name evidence="7" type="primary">fetB</name>
    <name evidence="7" type="ORF">ACWI_16840</name>
    <name evidence="8" type="ORF">FXB42_12925</name>
</gene>
<evidence type="ECO:0000256" key="5">
    <source>
        <dbReference type="ARBA" id="ARBA00023136"/>
    </source>
</evidence>
<evidence type="ECO:0000256" key="6">
    <source>
        <dbReference type="SAM" id="Phobius"/>
    </source>
</evidence>
<dbReference type="EMBL" id="LKEU01000027">
    <property type="protein sequence ID" value="OFV71098.1"/>
    <property type="molecule type" value="Genomic_DNA"/>
</dbReference>
<feature type="transmembrane region" description="Helical" evidence="6">
    <location>
        <begin position="219"/>
        <end position="236"/>
    </location>
</feature>
<comment type="subcellular location">
    <subcellularLocation>
        <location evidence="1">Membrane</location>
        <topology evidence="1">Multi-pass membrane protein</topology>
    </subcellularLocation>
</comment>
<evidence type="ECO:0000256" key="4">
    <source>
        <dbReference type="ARBA" id="ARBA00022989"/>
    </source>
</evidence>
<evidence type="ECO:0000256" key="3">
    <source>
        <dbReference type="ARBA" id="ARBA00022692"/>
    </source>
</evidence>
<feature type="transmembrane region" description="Helical" evidence="6">
    <location>
        <begin position="94"/>
        <end position="115"/>
    </location>
</feature>
<sequence length="257" mass="28934">MGVQEIPFYTPFYLLIFVLPMAIINFKLGIGLNKRTIYALFRMTIQLVLVGFFLQYIFLFNNLWVNSAYVLFMIGAAGLSTVKTCGLTVKKQLLPIVIGFGLPNLGMILFINQFVIGLDNIFDAQYYIPLMGMLLGNSLSGNIIGINTFYNGLRQNERLYQYRLALAANQWEATLPWYKEAVIACMNPIIASTETIGLVSLPGMMTGQILGGSMPMTAIVYQIVIMGAILISRYFGIHFSILLTRKQAFDDYDRLIR</sequence>
<feature type="transmembrane region" description="Helical" evidence="6">
    <location>
        <begin position="181"/>
        <end position="199"/>
    </location>
</feature>
<feature type="transmembrane region" description="Helical" evidence="6">
    <location>
        <begin position="38"/>
        <end position="58"/>
    </location>
</feature>
<dbReference type="PANTHER" id="PTHR30028">
    <property type="entry name" value="UPF0014 INNER MEMBRANE PROTEIN YBBM-RELATED"/>
    <property type="match status" value="1"/>
</dbReference>
<evidence type="ECO:0000313" key="7">
    <source>
        <dbReference type="EMBL" id="OFV71098.1"/>
    </source>
</evidence>
<dbReference type="AlphaFoldDB" id="A0A1F2PIE6"/>
<dbReference type="EMBL" id="VSLA01000026">
    <property type="protein sequence ID" value="TYC84228.1"/>
    <property type="molecule type" value="Genomic_DNA"/>
</dbReference>
<feature type="transmembrane region" description="Helical" evidence="6">
    <location>
        <begin position="127"/>
        <end position="150"/>
    </location>
</feature>
<dbReference type="Proteomes" id="UP000322619">
    <property type="component" value="Unassembled WGS sequence"/>
</dbReference>
<evidence type="ECO:0000313" key="9">
    <source>
        <dbReference type="Proteomes" id="UP000176244"/>
    </source>
</evidence>
<dbReference type="GO" id="GO:0005886">
    <property type="term" value="C:plasma membrane"/>
    <property type="evidence" value="ECO:0007669"/>
    <property type="project" value="TreeGrafter"/>
</dbReference>
<reference evidence="8 10" key="2">
    <citation type="submission" date="2019-08" db="EMBL/GenBank/DDBJ databases">
        <title>Isolation and enrichment of carboxydotrophic bacteria from anaerobic sludge for the production of bio-based chemicals from syngas.</title>
        <authorList>
            <person name="Antares A.L."/>
            <person name="Moreira J."/>
            <person name="Diender M."/>
            <person name="Parshina S.N."/>
            <person name="Stams A.J.M."/>
            <person name="Alves M."/>
            <person name="Alves J.I."/>
            <person name="Sousa D.Z."/>
        </authorList>
    </citation>
    <scope>NUCLEOTIDE SEQUENCE [LARGE SCALE GENOMIC DNA]</scope>
    <source>
        <strain evidence="8 10">JM</strain>
    </source>
</reference>
<dbReference type="OrthoDB" id="9791807at2"/>
<dbReference type="RefSeq" id="WP_070370978.1">
    <property type="nucleotide sequence ID" value="NZ_CP097897.1"/>
</dbReference>
<comment type="similarity">
    <text evidence="2">Belongs to the UPF0014 family.</text>
</comment>
<keyword evidence="3 6" id="KW-0812">Transmembrane</keyword>
<evidence type="ECO:0000313" key="10">
    <source>
        <dbReference type="Proteomes" id="UP000322619"/>
    </source>
</evidence>
<reference evidence="7 9" key="1">
    <citation type="submission" date="2015-09" db="EMBL/GenBank/DDBJ databases">
        <title>Genome sequence of Acetobacterium wieringae DSM 1911.</title>
        <authorList>
            <person name="Poehlein A."/>
            <person name="Bengelsdorf F.R."/>
            <person name="Schiel-Bengelsdorf B."/>
            <person name="Duerre P."/>
            <person name="Daniel R."/>
        </authorList>
    </citation>
    <scope>NUCLEOTIDE SEQUENCE [LARGE SCALE GENOMIC DNA]</scope>
    <source>
        <strain evidence="7 9">DSM 1911</strain>
    </source>
</reference>
<dbReference type="InterPro" id="IPR005226">
    <property type="entry name" value="UPF0014_fam"/>
</dbReference>
<name>A0A1F2PIE6_9FIRM</name>
<dbReference type="Pfam" id="PF03649">
    <property type="entry name" value="UPF0014"/>
    <property type="match status" value="1"/>
</dbReference>
<evidence type="ECO:0000313" key="8">
    <source>
        <dbReference type="EMBL" id="TYC84228.1"/>
    </source>
</evidence>
<comment type="caution">
    <text evidence="7">The sequence shown here is derived from an EMBL/GenBank/DDBJ whole genome shotgun (WGS) entry which is preliminary data.</text>
</comment>
<feature type="transmembrane region" description="Helical" evidence="6">
    <location>
        <begin position="64"/>
        <end position="82"/>
    </location>
</feature>
<feature type="transmembrane region" description="Helical" evidence="6">
    <location>
        <begin position="6"/>
        <end position="26"/>
    </location>
</feature>
<proteinExistence type="inferred from homology"/>
<organism evidence="7 9">
    <name type="scientific">Acetobacterium wieringae</name>
    <dbReference type="NCBI Taxonomy" id="52694"/>
    <lineage>
        <taxon>Bacteria</taxon>
        <taxon>Bacillati</taxon>
        <taxon>Bacillota</taxon>
        <taxon>Clostridia</taxon>
        <taxon>Eubacteriales</taxon>
        <taxon>Eubacteriaceae</taxon>
        <taxon>Acetobacterium</taxon>
    </lineage>
</organism>
<protein>
    <submittedName>
        <fullName evidence="8">ABC transporter permease</fullName>
    </submittedName>
    <submittedName>
        <fullName evidence="7">Putative iron export permease protein FetB</fullName>
    </submittedName>
</protein>
<evidence type="ECO:0000256" key="2">
    <source>
        <dbReference type="ARBA" id="ARBA00005268"/>
    </source>
</evidence>
<accession>A0A1F2PIE6</accession>
<dbReference type="PANTHER" id="PTHR30028:SF0">
    <property type="entry name" value="PROTEIN ALUMINUM SENSITIVE 3"/>
    <property type="match status" value="1"/>
</dbReference>
<evidence type="ECO:0000256" key="1">
    <source>
        <dbReference type="ARBA" id="ARBA00004141"/>
    </source>
</evidence>
<keyword evidence="4 6" id="KW-1133">Transmembrane helix</keyword>
<dbReference type="STRING" id="52694.ACWI_16840"/>
<keyword evidence="5 6" id="KW-0472">Membrane</keyword>